<evidence type="ECO:0000313" key="2">
    <source>
        <dbReference type="Proteomes" id="UP001152604"/>
    </source>
</evidence>
<accession>A0ABM9DQZ5</accession>
<comment type="caution">
    <text evidence="1">The sequence shown here is derived from an EMBL/GenBank/DDBJ whole genome shotgun (WGS) entry which is preliminary data.</text>
</comment>
<organism evidence="1 2">
    <name type="scientific">Mesorhizobium ventifaucium</name>
    <dbReference type="NCBI Taxonomy" id="666020"/>
    <lineage>
        <taxon>Bacteria</taxon>
        <taxon>Pseudomonadati</taxon>
        <taxon>Pseudomonadota</taxon>
        <taxon>Alphaproteobacteria</taxon>
        <taxon>Hyphomicrobiales</taxon>
        <taxon>Phyllobacteriaceae</taxon>
        <taxon>Mesorhizobium</taxon>
    </lineage>
</organism>
<sequence>MKLRALGKRLASAVREFIAPSYRPELHYMRGPGPAFERRAIMVEARSARPMLRGERK</sequence>
<dbReference type="Proteomes" id="UP001152604">
    <property type="component" value="Unassembled WGS sequence"/>
</dbReference>
<reference evidence="1" key="1">
    <citation type="submission" date="2022-03" db="EMBL/GenBank/DDBJ databases">
        <authorList>
            <person name="Brunel B."/>
        </authorList>
    </citation>
    <scope>NUCLEOTIDE SEQUENCE</scope>
    <source>
        <strain evidence="1">STM4922sample</strain>
    </source>
</reference>
<protein>
    <submittedName>
        <fullName evidence="1">Uncharacterized protein</fullName>
    </submittedName>
</protein>
<proteinExistence type="predicted"/>
<evidence type="ECO:0000313" key="1">
    <source>
        <dbReference type="EMBL" id="CAH2398504.1"/>
    </source>
</evidence>
<keyword evidence="2" id="KW-1185">Reference proteome</keyword>
<name>A0ABM9DQZ5_9HYPH</name>
<gene>
    <name evidence="1" type="ORF">MES4922_20138</name>
</gene>
<dbReference type="EMBL" id="CAKXZS010000012">
    <property type="protein sequence ID" value="CAH2398504.1"/>
    <property type="molecule type" value="Genomic_DNA"/>
</dbReference>